<dbReference type="InterPro" id="IPR002129">
    <property type="entry name" value="PyrdxlP-dep_de-COase"/>
</dbReference>
<dbReference type="PANTHER" id="PTHR42735">
    <property type="match status" value="1"/>
</dbReference>
<proteinExistence type="predicted"/>
<evidence type="ECO:0000313" key="6">
    <source>
        <dbReference type="Proteomes" id="UP000509510"/>
    </source>
</evidence>
<dbReference type="EMBL" id="CP055903">
    <property type="protein sequence ID" value="QKX64638.1"/>
    <property type="molecule type" value="Genomic_DNA"/>
</dbReference>
<dbReference type="SUPFAM" id="SSF53383">
    <property type="entry name" value="PLP-dependent transferases"/>
    <property type="match status" value="1"/>
</dbReference>
<dbReference type="GeneID" id="55999290"/>
<accession>A0A7H8RF21</accession>
<dbReference type="GO" id="GO:0030170">
    <property type="term" value="F:pyridoxal phosphate binding"/>
    <property type="evidence" value="ECO:0007669"/>
    <property type="project" value="InterPro"/>
</dbReference>
<dbReference type="InterPro" id="IPR015421">
    <property type="entry name" value="PyrdxlP-dep_Trfase_major"/>
</dbReference>
<evidence type="ECO:0000256" key="2">
    <source>
        <dbReference type="ARBA" id="ARBA00022898"/>
    </source>
</evidence>
<feature type="modified residue" description="N6-(pyridoxal phosphate)lysine" evidence="4">
    <location>
        <position position="439"/>
    </location>
</feature>
<dbReference type="PANTHER" id="PTHR42735:SF4">
    <property type="entry name" value="PYRIDOXAL PHOSPHATE-DEPENDENT DECARBOXYLASE FAMILY PROTEIN"/>
    <property type="match status" value="1"/>
</dbReference>
<dbReference type="OrthoDB" id="2161780at2759"/>
<reference evidence="6" key="1">
    <citation type="submission" date="2020-06" db="EMBL/GenBank/DDBJ databases">
        <title>A chromosome-scale genome assembly of Talaromyces rugulosus W13939.</title>
        <authorList>
            <person name="Wang B."/>
            <person name="Guo L."/>
            <person name="Ye K."/>
            <person name="Wang L."/>
        </authorList>
    </citation>
    <scope>NUCLEOTIDE SEQUENCE [LARGE SCALE GENOMIC DNA]</scope>
    <source>
        <strain evidence="6">W13939</strain>
    </source>
</reference>
<dbReference type="InterPro" id="IPR050477">
    <property type="entry name" value="GrpII_AminoAcid_Decarb"/>
</dbReference>
<dbReference type="Pfam" id="PF00282">
    <property type="entry name" value="Pyridoxal_deC"/>
    <property type="match status" value="1"/>
</dbReference>
<dbReference type="InterPro" id="IPR015424">
    <property type="entry name" value="PyrdxlP-dep_Trfase"/>
</dbReference>
<sequence>MSVDETAHHTISSYFIGPKAENLDDFQANINVILEELRNRRLAFYGDDEKFITDEIRNSPRFVEITRNFGNAVRTAAKLLGEHSVPFWSPRYEGHMCTDMTMSSLLGYFMTMIYNPNNVAVEASPFTTVAELQAGQQLCKLFGYNLSTERQQRDGTPVAWGHITCDGTVANLESIWVARNLKFYPLALFQAMKEDELSFIADTFKVTTCIGEEKLFQKLSVWELLNLRSETILGLADALYDQFGITSTFLEGVLDRYNIQTAGKEALEKYFGIDKPIKYFHAKTRHYSWPKGGAIAGLGSGNMHGIELDLDGHIDLADLEVELERCLQERQPVYTVVAVMGSTEEGAVDRLSEIIKIRRKFQAKGLSFLVHADAAWGGYFATMLPREFVDPTLGMPIELVPGAPRKADGFVPSLTLKKGTMVDMLALREADSITVDPHKAGYIPYPAGSLVYRDGRMRFLVTWTSPYLSQGSAENIGVYGVEGSKPGAAAMSTWLSNKTIGLDPDGYGRLLGEAAFTSARLSAHYAAMHIDEECSDYFICIPFNRLSTEIAGHETLSDEVNKEREQIRRIMFQTNREISGDSDSMDKLRELGSDLNINAFSLNWRYEDGTLNTDIEEANYFMKRIVDRLSITTTATNPASIPLYLTSTLFTPELYGKCAQEFMKRLQVDVCKQDLFVIRNVVMSPFPTDANFISELMQKFQEVAREEVEICRSRNKRGAYEVEFVMAGTETLFLDFQPSFHRATQRQQIILEASLDSQAWAKYQRHRFAHSDKQFFLKSNDVVDIQGLVEQTVASAMPKFQATFWFEAEGKRQTESCEVILRRVVKTLPLNSANRDESYPKLYTPFYLYGTQNQKHISHMLLRAPNAVLSARNVDLSDNLTAIINAGIYYGLILTLTNVREACVQPFPKNNEQVSKQSNFFFKKGQVFDVKIWSDPKSTGEGPGLLDKLIRPIASGTMTLKDDVYVDVESLNKDPFEEKQTLIPWEKELEKIEAVLNGKYESPPP</sequence>
<keyword evidence="2 4" id="KW-0663">Pyridoxal phosphate</keyword>
<dbReference type="Gene3D" id="3.40.640.10">
    <property type="entry name" value="Type I PLP-dependent aspartate aminotransferase-like (Major domain)"/>
    <property type="match status" value="1"/>
</dbReference>
<protein>
    <recommendedName>
        <fullName evidence="7">Pyridoxal-dependent decarboxylase domain protein</fullName>
    </recommendedName>
</protein>
<comment type="cofactor">
    <cofactor evidence="1 4">
        <name>pyridoxal 5'-phosphate</name>
        <dbReference type="ChEBI" id="CHEBI:597326"/>
    </cofactor>
</comment>
<evidence type="ECO:0000313" key="5">
    <source>
        <dbReference type="EMBL" id="QKX64638.1"/>
    </source>
</evidence>
<dbReference type="RefSeq" id="XP_035350811.1">
    <property type="nucleotide sequence ID" value="XM_035494918.1"/>
</dbReference>
<dbReference type="Proteomes" id="UP000509510">
    <property type="component" value="Chromosome VI"/>
</dbReference>
<evidence type="ECO:0000256" key="1">
    <source>
        <dbReference type="ARBA" id="ARBA00001933"/>
    </source>
</evidence>
<name>A0A7H8RF21_TALRU</name>
<evidence type="ECO:0000256" key="3">
    <source>
        <dbReference type="ARBA" id="ARBA00023239"/>
    </source>
</evidence>
<dbReference type="GO" id="GO:0019752">
    <property type="term" value="P:carboxylic acid metabolic process"/>
    <property type="evidence" value="ECO:0007669"/>
    <property type="project" value="InterPro"/>
</dbReference>
<evidence type="ECO:0000256" key="4">
    <source>
        <dbReference type="PIRSR" id="PIRSR602129-50"/>
    </source>
</evidence>
<dbReference type="GO" id="GO:0016830">
    <property type="term" value="F:carbon-carbon lyase activity"/>
    <property type="evidence" value="ECO:0007669"/>
    <property type="project" value="InterPro"/>
</dbReference>
<keyword evidence="3" id="KW-0456">Lyase</keyword>
<dbReference type="AlphaFoldDB" id="A0A7H8RF21"/>
<dbReference type="KEGG" id="trg:TRUGW13939_11813"/>
<keyword evidence="6" id="KW-1185">Reference proteome</keyword>
<gene>
    <name evidence="5" type="ORF">TRUGW13939_11813</name>
</gene>
<organism evidence="5 6">
    <name type="scientific">Talaromyces rugulosus</name>
    <name type="common">Penicillium rugulosum</name>
    <dbReference type="NCBI Taxonomy" id="121627"/>
    <lineage>
        <taxon>Eukaryota</taxon>
        <taxon>Fungi</taxon>
        <taxon>Dikarya</taxon>
        <taxon>Ascomycota</taxon>
        <taxon>Pezizomycotina</taxon>
        <taxon>Eurotiomycetes</taxon>
        <taxon>Eurotiomycetidae</taxon>
        <taxon>Eurotiales</taxon>
        <taxon>Trichocomaceae</taxon>
        <taxon>Talaromyces</taxon>
        <taxon>Talaromyces sect. Islandici</taxon>
    </lineage>
</organism>
<evidence type="ECO:0008006" key="7">
    <source>
        <dbReference type="Google" id="ProtNLM"/>
    </source>
</evidence>